<dbReference type="EMBL" id="BAABGZ010000015">
    <property type="protein sequence ID" value="GAA4353801.1"/>
    <property type="molecule type" value="Genomic_DNA"/>
</dbReference>
<evidence type="ECO:0000313" key="1">
    <source>
        <dbReference type="EMBL" id="GAA4353801.1"/>
    </source>
</evidence>
<keyword evidence="2" id="KW-1185">Reference proteome</keyword>
<evidence type="ECO:0000313" key="2">
    <source>
        <dbReference type="Proteomes" id="UP001501153"/>
    </source>
</evidence>
<name>A0ABP8I8S8_9BACT</name>
<gene>
    <name evidence="1" type="ORF">GCM10023185_14730</name>
</gene>
<reference evidence="2" key="1">
    <citation type="journal article" date="2019" name="Int. J. Syst. Evol. Microbiol.">
        <title>The Global Catalogue of Microorganisms (GCM) 10K type strain sequencing project: providing services to taxonomists for standard genome sequencing and annotation.</title>
        <authorList>
            <consortium name="The Broad Institute Genomics Platform"/>
            <consortium name="The Broad Institute Genome Sequencing Center for Infectious Disease"/>
            <person name="Wu L."/>
            <person name="Ma J."/>
        </authorList>
    </citation>
    <scope>NUCLEOTIDE SEQUENCE [LARGE SCALE GENOMIC DNA]</scope>
    <source>
        <strain evidence="2">JCM 17923</strain>
    </source>
</reference>
<dbReference type="Proteomes" id="UP001501153">
    <property type="component" value="Unassembled WGS sequence"/>
</dbReference>
<comment type="caution">
    <text evidence="1">The sequence shown here is derived from an EMBL/GenBank/DDBJ whole genome shotgun (WGS) entry which is preliminary data.</text>
</comment>
<dbReference type="RefSeq" id="WP_345235442.1">
    <property type="nucleotide sequence ID" value="NZ_BAABGZ010000015.1"/>
</dbReference>
<organism evidence="1 2">
    <name type="scientific">Hymenobacter saemangeumensis</name>
    <dbReference type="NCBI Taxonomy" id="1084522"/>
    <lineage>
        <taxon>Bacteria</taxon>
        <taxon>Pseudomonadati</taxon>
        <taxon>Bacteroidota</taxon>
        <taxon>Cytophagia</taxon>
        <taxon>Cytophagales</taxon>
        <taxon>Hymenobacteraceae</taxon>
        <taxon>Hymenobacter</taxon>
    </lineage>
</organism>
<protein>
    <submittedName>
        <fullName evidence="1">Uncharacterized protein</fullName>
    </submittedName>
</protein>
<proteinExistence type="predicted"/>
<sequence length="81" mass="9032">MLKPLANLTMQATETQQGWAQPTNANGWHYYRFSGEATGEEVSLCGRWGAAGVQPEDLYDKNHGCADHCQKCQALRIKTTF</sequence>
<accession>A0ABP8I8S8</accession>